<sequence>MHTSISLVIPKDTRINRVIPKNAHISRVIPKDAYISLVILKDTRISHQSSDPEGCIYQSSDPEGYTRVIPNDVHITRVIPKDAHINQGIPKDTVPIRNVRNSLHGPYQNSPGLSTDGNDLCGSVNREISLGKSAWLGRLLGLQLGTRLGSAQLVARQHGHTTIEMEKTARLPLLMTRCTTVDTTRPRQRRPTIGRAYRTKKKNNRVTGLEGSLAVDPLWAVDGERSDGGWYPCILPDVNDEEGTRLRTALATFG</sequence>
<dbReference type="Proteomes" id="UP000321947">
    <property type="component" value="Unassembled WGS sequence"/>
</dbReference>
<dbReference type="EMBL" id="SSTD01010378">
    <property type="protein sequence ID" value="TYK11896.1"/>
    <property type="molecule type" value="Genomic_DNA"/>
</dbReference>
<evidence type="ECO:0000313" key="2">
    <source>
        <dbReference type="Proteomes" id="UP000321947"/>
    </source>
</evidence>
<accession>A0A5D3CN91</accession>
<evidence type="ECO:0000313" key="1">
    <source>
        <dbReference type="EMBL" id="TYK11896.1"/>
    </source>
</evidence>
<name>A0A5D3CN91_CUCMM</name>
<gene>
    <name evidence="1" type="ORF">E5676_scaffold177G00580</name>
</gene>
<proteinExistence type="predicted"/>
<reference evidence="1 2" key="1">
    <citation type="submission" date="2019-08" db="EMBL/GenBank/DDBJ databases">
        <title>Draft genome sequences of two oriental melons (Cucumis melo L. var makuwa).</title>
        <authorList>
            <person name="Kwon S.-Y."/>
        </authorList>
    </citation>
    <scope>NUCLEOTIDE SEQUENCE [LARGE SCALE GENOMIC DNA]</scope>
    <source>
        <strain evidence="2">cv. Chang Bougi</strain>
        <tissue evidence="1">Leaf</tissue>
    </source>
</reference>
<dbReference type="AlphaFoldDB" id="A0A5D3CN91"/>
<organism evidence="1 2">
    <name type="scientific">Cucumis melo var. makuwa</name>
    <name type="common">Oriental melon</name>
    <dbReference type="NCBI Taxonomy" id="1194695"/>
    <lineage>
        <taxon>Eukaryota</taxon>
        <taxon>Viridiplantae</taxon>
        <taxon>Streptophyta</taxon>
        <taxon>Embryophyta</taxon>
        <taxon>Tracheophyta</taxon>
        <taxon>Spermatophyta</taxon>
        <taxon>Magnoliopsida</taxon>
        <taxon>eudicotyledons</taxon>
        <taxon>Gunneridae</taxon>
        <taxon>Pentapetalae</taxon>
        <taxon>rosids</taxon>
        <taxon>fabids</taxon>
        <taxon>Cucurbitales</taxon>
        <taxon>Cucurbitaceae</taxon>
        <taxon>Benincaseae</taxon>
        <taxon>Cucumis</taxon>
    </lineage>
</organism>
<protein>
    <submittedName>
        <fullName evidence="1">Uncharacterized protein</fullName>
    </submittedName>
</protein>
<comment type="caution">
    <text evidence="1">The sequence shown here is derived from an EMBL/GenBank/DDBJ whole genome shotgun (WGS) entry which is preliminary data.</text>
</comment>